<sequence>MSLAAERSHSPNHFGNKRLFERTDATEHLLTTDNRSKRFRRRSSSSSDLGASPQKGGATDRASTLAALRGLFPDMEEKVLADILDNCGENIDAAIKRLGQLQLTARCVADVQKGIRTATPAAQEPSQDSTPGTDTAGAADGDSHASVSPAPEQAEGPRTPADWVEALVQQMAGAKDVADARERASQVLQAFEQAVLQQAARSQDAPDVAALRNHLNELSRDNHILKRAVAIQNSRMQEACGAKDAELASLRSALAQYEQKIRTLELSNYSLSMHLRQATETGRGFDNGQRPPDVY</sequence>
<feature type="coiled-coil region" evidence="1">
    <location>
        <begin position="208"/>
        <end position="267"/>
    </location>
</feature>
<comment type="caution">
    <text evidence="4">The sequence shown here is derived from an EMBL/GenBank/DDBJ whole genome shotgun (WGS) entry which is preliminary data.</text>
</comment>
<dbReference type="PROSITE" id="PS51140">
    <property type="entry name" value="CUE"/>
    <property type="match status" value="1"/>
</dbReference>
<evidence type="ECO:0000313" key="5">
    <source>
        <dbReference type="Proteomes" id="UP000007264"/>
    </source>
</evidence>
<dbReference type="PANTHER" id="PTHR31245:SF20">
    <property type="entry name" value="F18B13.13 PROTEIN"/>
    <property type="match status" value="1"/>
</dbReference>
<dbReference type="InterPro" id="IPR003892">
    <property type="entry name" value="CUE"/>
</dbReference>
<accession>I0YQ27</accession>
<dbReference type="Pfam" id="PF02845">
    <property type="entry name" value="CUE"/>
    <property type="match status" value="1"/>
</dbReference>
<dbReference type="CDD" id="cd14279">
    <property type="entry name" value="CUE"/>
    <property type="match status" value="1"/>
</dbReference>
<dbReference type="GeneID" id="17038472"/>
<feature type="region of interest" description="Disordered" evidence="2">
    <location>
        <begin position="1"/>
        <end position="61"/>
    </location>
</feature>
<protein>
    <recommendedName>
        <fullName evidence="3">CUE domain-containing protein</fullName>
    </recommendedName>
</protein>
<keyword evidence="1" id="KW-0175">Coiled coil</keyword>
<dbReference type="Gene3D" id="1.10.8.10">
    <property type="entry name" value="DNA helicase RuvA subunit, C-terminal domain"/>
    <property type="match status" value="1"/>
</dbReference>
<evidence type="ECO:0000256" key="1">
    <source>
        <dbReference type="SAM" id="Coils"/>
    </source>
</evidence>
<dbReference type="OrthoDB" id="440455at2759"/>
<dbReference type="GO" id="GO:0043130">
    <property type="term" value="F:ubiquitin binding"/>
    <property type="evidence" value="ECO:0007669"/>
    <property type="project" value="InterPro"/>
</dbReference>
<dbReference type="AlphaFoldDB" id="I0YQ27"/>
<keyword evidence="5" id="KW-1185">Reference proteome</keyword>
<feature type="domain" description="CUE" evidence="3">
    <location>
        <begin position="60"/>
        <end position="103"/>
    </location>
</feature>
<feature type="region of interest" description="Disordered" evidence="2">
    <location>
        <begin position="118"/>
        <end position="158"/>
    </location>
</feature>
<feature type="compositionally biased region" description="Basic and acidic residues" evidence="2">
    <location>
        <begin position="18"/>
        <end position="27"/>
    </location>
</feature>
<organism evidence="4 5">
    <name type="scientific">Coccomyxa subellipsoidea (strain C-169)</name>
    <name type="common">Green microalga</name>
    <dbReference type="NCBI Taxonomy" id="574566"/>
    <lineage>
        <taxon>Eukaryota</taxon>
        <taxon>Viridiplantae</taxon>
        <taxon>Chlorophyta</taxon>
        <taxon>core chlorophytes</taxon>
        <taxon>Trebouxiophyceae</taxon>
        <taxon>Trebouxiophyceae incertae sedis</taxon>
        <taxon>Coccomyxaceae</taxon>
        <taxon>Coccomyxa</taxon>
        <taxon>Coccomyxa subellipsoidea</taxon>
    </lineage>
</organism>
<name>I0YQ27_COCSC</name>
<proteinExistence type="predicted"/>
<evidence type="ECO:0000259" key="3">
    <source>
        <dbReference type="PROSITE" id="PS51140"/>
    </source>
</evidence>
<reference evidence="4 5" key="1">
    <citation type="journal article" date="2012" name="Genome Biol.">
        <title>The genome of the polar eukaryotic microalga coccomyxa subellipsoidea reveals traits of cold adaptation.</title>
        <authorList>
            <person name="Blanc G."/>
            <person name="Agarkova I."/>
            <person name="Grimwood J."/>
            <person name="Kuo A."/>
            <person name="Brueggeman A."/>
            <person name="Dunigan D."/>
            <person name="Gurnon J."/>
            <person name="Ladunga I."/>
            <person name="Lindquist E."/>
            <person name="Lucas S."/>
            <person name="Pangilinan J."/>
            <person name="Proschold T."/>
            <person name="Salamov A."/>
            <person name="Schmutz J."/>
            <person name="Weeks D."/>
            <person name="Yamada T."/>
            <person name="Claverie J.M."/>
            <person name="Grigoriev I."/>
            <person name="Van Etten J."/>
            <person name="Lomsadze A."/>
            <person name="Borodovsky M."/>
        </authorList>
    </citation>
    <scope>NUCLEOTIDE SEQUENCE [LARGE SCALE GENOMIC DNA]</scope>
    <source>
        <strain evidence="4 5">C-169</strain>
    </source>
</reference>
<dbReference type="RefSeq" id="XP_005645040.1">
    <property type="nucleotide sequence ID" value="XM_005644983.1"/>
</dbReference>
<dbReference type="Proteomes" id="UP000007264">
    <property type="component" value="Unassembled WGS sequence"/>
</dbReference>
<evidence type="ECO:0000256" key="2">
    <source>
        <dbReference type="SAM" id="MobiDB-lite"/>
    </source>
</evidence>
<dbReference type="EMBL" id="AGSI01000015">
    <property type="protein sequence ID" value="EIE20496.1"/>
    <property type="molecule type" value="Genomic_DNA"/>
</dbReference>
<gene>
    <name evidence="4" type="ORF">COCSUDRAFT_48531</name>
</gene>
<evidence type="ECO:0000313" key="4">
    <source>
        <dbReference type="EMBL" id="EIE20496.1"/>
    </source>
</evidence>
<dbReference type="SUPFAM" id="SSF46934">
    <property type="entry name" value="UBA-like"/>
    <property type="match status" value="1"/>
</dbReference>
<feature type="compositionally biased region" description="Polar residues" evidence="2">
    <location>
        <begin position="124"/>
        <end position="133"/>
    </location>
</feature>
<dbReference type="PANTHER" id="PTHR31245">
    <property type="entry name" value="UBIQUITIN SYSTEM COMPONENT CUE PROTEIN"/>
    <property type="match status" value="1"/>
</dbReference>
<dbReference type="InterPro" id="IPR009060">
    <property type="entry name" value="UBA-like_sf"/>
</dbReference>
<dbReference type="KEGG" id="csl:COCSUDRAFT_48531"/>
<dbReference type="eggNOG" id="ENOG502QRNX">
    <property type="taxonomic scope" value="Eukaryota"/>
</dbReference>